<evidence type="ECO:0000256" key="6">
    <source>
        <dbReference type="ARBA" id="ARBA00023136"/>
    </source>
</evidence>
<protein>
    <recommendedName>
        <fullName evidence="13">Aquaporin</fullName>
    </recommendedName>
</protein>
<dbReference type="PANTHER" id="PTHR43829:SF9">
    <property type="entry name" value="AQUAPORIN-9"/>
    <property type="match status" value="1"/>
</dbReference>
<dbReference type="GO" id="GO:0015250">
    <property type="term" value="F:water channel activity"/>
    <property type="evidence" value="ECO:0007669"/>
    <property type="project" value="TreeGrafter"/>
</dbReference>
<accession>A0A6A3IEC2</accession>
<evidence type="ECO:0000313" key="12">
    <source>
        <dbReference type="Proteomes" id="UP000486351"/>
    </source>
</evidence>
<evidence type="ECO:0000256" key="3">
    <source>
        <dbReference type="ARBA" id="ARBA00022448"/>
    </source>
</evidence>
<dbReference type="SUPFAM" id="SSF81338">
    <property type="entry name" value="Aquaporin-like"/>
    <property type="match status" value="1"/>
</dbReference>
<comment type="subcellular location">
    <subcellularLocation>
        <location evidence="1">Membrane</location>
        <topology evidence="1">Multi-pass membrane protein</topology>
    </subcellularLocation>
</comment>
<keyword evidence="4 8" id="KW-0812">Transmembrane</keyword>
<evidence type="ECO:0000256" key="8">
    <source>
        <dbReference type="SAM" id="Phobius"/>
    </source>
</evidence>
<organism evidence="9 11">
    <name type="scientific">Phytophthora fragariae</name>
    <dbReference type="NCBI Taxonomy" id="53985"/>
    <lineage>
        <taxon>Eukaryota</taxon>
        <taxon>Sar</taxon>
        <taxon>Stramenopiles</taxon>
        <taxon>Oomycota</taxon>
        <taxon>Peronosporomycetes</taxon>
        <taxon>Peronosporales</taxon>
        <taxon>Peronosporaceae</taxon>
        <taxon>Phytophthora</taxon>
    </lineage>
</organism>
<dbReference type="PANTHER" id="PTHR43829">
    <property type="entry name" value="AQUAPORIN OR AQUAGLYCEROPORIN RELATED"/>
    <property type="match status" value="1"/>
</dbReference>
<evidence type="ECO:0000256" key="2">
    <source>
        <dbReference type="ARBA" id="ARBA00006175"/>
    </source>
</evidence>
<dbReference type="AlphaFoldDB" id="A0A6A3IEC2"/>
<dbReference type="Gene3D" id="1.20.1080.10">
    <property type="entry name" value="Glycerol uptake facilitator protein"/>
    <property type="match status" value="1"/>
</dbReference>
<comment type="caution">
    <text evidence="9">The sequence shown here is derived from an EMBL/GenBank/DDBJ whole genome shotgun (WGS) entry which is preliminary data.</text>
</comment>
<comment type="similarity">
    <text evidence="2">Belongs to the MIP/aquaporin (TC 1.A.8) family.</text>
</comment>
<dbReference type="Proteomes" id="UP000460718">
    <property type="component" value="Unassembled WGS sequence"/>
</dbReference>
<reference evidence="11 12" key="1">
    <citation type="submission" date="2018-09" db="EMBL/GenBank/DDBJ databases">
        <title>Genomic investigation of the strawberry pathogen Phytophthora fragariae indicates pathogenicity is determined by transcriptional variation in three key races.</title>
        <authorList>
            <person name="Adams T.M."/>
            <person name="Armitage A.D."/>
            <person name="Sobczyk M.K."/>
            <person name="Bates H.J."/>
            <person name="Dunwell J.M."/>
            <person name="Nellist C.F."/>
            <person name="Harrison R.J."/>
        </authorList>
    </citation>
    <scope>NUCLEOTIDE SEQUENCE [LARGE SCALE GENOMIC DNA]</scope>
    <source>
        <strain evidence="10 12">NOV-77</strain>
        <strain evidence="9 11">SCRP245</strain>
    </source>
</reference>
<feature type="region of interest" description="Disordered" evidence="7">
    <location>
        <begin position="63"/>
        <end position="87"/>
    </location>
</feature>
<dbReference type="GO" id="GO:0005886">
    <property type="term" value="C:plasma membrane"/>
    <property type="evidence" value="ECO:0007669"/>
    <property type="project" value="TreeGrafter"/>
</dbReference>
<dbReference type="GO" id="GO:0015254">
    <property type="term" value="F:glycerol channel activity"/>
    <property type="evidence" value="ECO:0007669"/>
    <property type="project" value="TreeGrafter"/>
</dbReference>
<dbReference type="Proteomes" id="UP000486351">
    <property type="component" value="Unassembled WGS sequence"/>
</dbReference>
<evidence type="ECO:0000313" key="11">
    <source>
        <dbReference type="Proteomes" id="UP000460718"/>
    </source>
</evidence>
<proteinExistence type="inferred from homology"/>
<evidence type="ECO:0000256" key="4">
    <source>
        <dbReference type="ARBA" id="ARBA00022692"/>
    </source>
</evidence>
<feature type="compositionally biased region" description="Polar residues" evidence="7">
    <location>
        <begin position="70"/>
        <end position="86"/>
    </location>
</feature>
<dbReference type="EMBL" id="QXFW01002265">
    <property type="protein sequence ID" value="KAE8980301.1"/>
    <property type="molecule type" value="Genomic_DNA"/>
</dbReference>
<dbReference type="InterPro" id="IPR000425">
    <property type="entry name" value="MIP"/>
</dbReference>
<name>A0A6A3IEC2_9STRA</name>
<dbReference type="EMBL" id="QXFY01006843">
    <property type="protein sequence ID" value="KAE9267574.1"/>
    <property type="molecule type" value="Genomic_DNA"/>
</dbReference>
<feature type="transmembrane region" description="Helical" evidence="8">
    <location>
        <begin position="35"/>
        <end position="54"/>
    </location>
</feature>
<evidence type="ECO:0000256" key="1">
    <source>
        <dbReference type="ARBA" id="ARBA00004141"/>
    </source>
</evidence>
<dbReference type="Pfam" id="PF00230">
    <property type="entry name" value="MIP"/>
    <property type="match status" value="1"/>
</dbReference>
<keyword evidence="3" id="KW-0813">Transport</keyword>
<dbReference type="InterPro" id="IPR023271">
    <property type="entry name" value="Aquaporin-like"/>
</dbReference>
<sequence length="122" mass="13359">MGVYCSEGVSGAHLNCAVTFAHAVYGRLPWWKLPGYWISQVVGAFVGAAAIYLLNYQKIQKLDPDKETRSPTSRRIQAPISTTPQPSIRRHSLRACCCCAFTPSPTSTIVLRALSVPRLPSP</sequence>
<evidence type="ECO:0008006" key="13">
    <source>
        <dbReference type="Google" id="ProtNLM"/>
    </source>
</evidence>
<dbReference type="InterPro" id="IPR050363">
    <property type="entry name" value="MIP/Aquaporin"/>
</dbReference>
<keyword evidence="6 8" id="KW-0472">Membrane</keyword>
<evidence type="ECO:0000313" key="9">
    <source>
        <dbReference type="EMBL" id="KAE8980301.1"/>
    </source>
</evidence>
<keyword evidence="5 8" id="KW-1133">Transmembrane helix</keyword>
<evidence type="ECO:0000256" key="7">
    <source>
        <dbReference type="SAM" id="MobiDB-lite"/>
    </source>
</evidence>
<evidence type="ECO:0000313" key="10">
    <source>
        <dbReference type="EMBL" id="KAE9267574.1"/>
    </source>
</evidence>
<gene>
    <name evidence="10" type="ORF">PF008_g31329</name>
    <name evidence="9" type="ORF">PF011_g22493</name>
</gene>
<evidence type="ECO:0000256" key="5">
    <source>
        <dbReference type="ARBA" id="ARBA00022989"/>
    </source>
</evidence>